<dbReference type="EMBL" id="CP040559">
    <property type="protein sequence ID" value="QCU76499.1"/>
    <property type="molecule type" value="Genomic_DNA"/>
</dbReference>
<dbReference type="KEGG" id="pdv:FFU37_18770"/>
<name>A0A4P9J6P1_9GAMM</name>
<keyword evidence="1" id="KW-0812">Transmembrane</keyword>
<dbReference type="AlphaFoldDB" id="A0A4P9J6P1"/>
<keyword evidence="1" id="KW-1133">Transmembrane helix</keyword>
<protein>
    <submittedName>
        <fullName evidence="2">Uncharacterized protein</fullName>
    </submittedName>
</protein>
<feature type="transmembrane region" description="Helical" evidence="1">
    <location>
        <begin position="5"/>
        <end position="25"/>
    </location>
</feature>
<keyword evidence="1" id="KW-0472">Membrane</keyword>
<sequence length="74" mass="8035">MKKFIYAAAAILLPTILGVLFGGIISEKSGFLESFKAYGFICLPIAAVTYFAGLRANQGKAKYEVSNKLTKNKK</sequence>
<dbReference type="Proteomes" id="UP000310065">
    <property type="component" value="Chromosome S1"/>
</dbReference>
<accession>A0A4P9J6P1</accession>
<dbReference type="RefSeq" id="WP_007584351.1">
    <property type="nucleotide sequence ID" value="NZ_CP040559.1"/>
</dbReference>
<proteinExistence type="predicted"/>
<gene>
    <name evidence="2" type="ORF">FFU37_18770</name>
</gene>
<evidence type="ECO:0000313" key="3">
    <source>
        <dbReference type="Proteomes" id="UP000310065"/>
    </source>
</evidence>
<dbReference type="GeneID" id="88777710"/>
<evidence type="ECO:0000256" key="1">
    <source>
        <dbReference type="SAM" id="Phobius"/>
    </source>
</evidence>
<feature type="transmembrane region" description="Helical" evidence="1">
    <location>
        <begin position="37"/>
        <end position="54"/>
    </location>
</feature>
<evidence type="ECO:0000313" key="2">
    <source>
        <dbReference type="EMBL" id="QCU76499.1"/>
    </source>
</evidence>
<reference evidence="2 3" key="1">
    <citation type="submission" date="2019-05" db="EMBL/GenBank/DDBJ databases">
        <title>Complete genome sequence of Pseudoalteromonas sp. 16-SW-7(T) isolated from the Okhotsk Sea, Russia.</title>
        <authorList>
            <person name="Nguyen T.H."/>
            <person name="Nedashkovskaya O.I."/>
            <person name="Kim S.-G."/>
        </authorList>
    </citation>
    <scope>NUCLEOTIDE SEQUENCE [LARGE SCALE GENOMIC DNA]</scope>
    <source>
        <strain evidence="2 3">16-SW-7</strain>
    </source>
</reference>
<organism evidence="2 3">
    <name type="scientific">Pseudoalteromonas distincta</name>
    <dbReference type="NCBI Taxonomy" id="77608"/>
    <lineage>
        <taxon>Bacteria</taxon>
        <taxon>Pseudomonadati</taxon>
        <taxon>Pseudomonadota</taxon>
        <taxon>Gammaproteobacteria</taxon>
        <taxon>Alteromonadales</taxon>
        <taxon>Pseudoalteromonadaceae</taxon>
        <taxon>Pseudoalteromonas</taxon>
    </lineage>
</organism>